<reference evidence="1 2" key="1">
    <citation type="submission" date="2016-10" db="EMBL/GenBank/DDBJ databases">
        <authorList>
            <person name="de Groot N.N."/>
        </authorList>
    </citation>
    <scope>NUCLEOTIDE SEQUENCE [LARGE SCALE GENOMIC DNA]</scope>
    <source>
        <strain evidence="1 2">DSM 23310</strain>
    </source>
</reference>
<sequence length="90" mass="10342">MSLSGHTTDSIGLLLEDGSLFCGDAAMNSFPSLNRITIWIENLEDYRRSWEVMLNLEPSMIYPSHGKPFKKEDLKKNMHKLGELKLYPLK</sequence>
<evidence type="ECO:0000313" key="2">
    <source>
        <dbReference type="Proteomes" id="UP000198828"/>
    </source>
</evidence>
<name>A0A1H3EDD9_9FIRM</name>
<dbReference type="AlphaFoldDB" id="A0A1H3EDD9"/>
<dbReference type="Proteomes" id="UP000198828">
    <property type="component" value="Unassembled WGS sequence"/>
</dbReference>
<dbReference type="InterPro" id="IPR036866">
    <property type="entry name" value="RibonucZ/Hydroxyglut_hydro"/>
</dbReference>
<accession>A0A1H3EDD9</accession>
<proteinExistence type="predicted"/>
<gene>
    <name evidence="1" type="ORF">SAMN05660923_02889</name>
</gene>
<dbReference type="Gene3D" id="3.60.15.10">
    <property type="entry name" value="Ribonuclease Z/Hydroxyacylglutathione hydrolase-like"/>
    <property type="match status" value="1"/>
</dbReference>
<dbReference type="RefSeq" id="WP_093754872.1">
    <property type="nucleotide sequence ID" value="NZ_FNNG01000019.1"/>
</dbReference>
<dbReference type="EMBL" id="FNNG01000019">
    <property type="protein sequence ID" value="SDX76726.1"/>
    <property type="molecule type" value="Genomic_DNA"/>
</dbReference>
<protein>
    <recommendedName>
        <fullName evidence="3">Metallo-beta-lactamase superfamily protein</fullName>
    </recommendedName>
</protein>
<dbReference type="SUPFAM" id="SSF56281">
    <property type="entry name" value="Metallo-hydrolase/oxidoreductase"/>
    <property type="match status" value="1"/>
</dbReference>
<evidence type="ECO:0008006" key="3">
    <source>
        <dbReference type="Google" id="ProtNLM"/>
    </source>
</evidence>
<keyword evidence="2" id="KW-1185">Reference proteome</keyword>
<organism evidence="1 2">
    <name type="scientific">Tepidimicrobium xylanilyticum</name>
    <dbReference type="NCBI Taxonomy" id="1123352"/>
    <lineage>
        <taxon>Bacteria</taxon>
        <taxon>Bacillati</taxon>
        <taxon>Bacillota</taxon>
        <taxon>Tissierellia</taxon>
        <taxon>Tissierellales</taxon>
        <taxon>Tepidimicrobiaceae</taxon>
        <taxon>Tepidimicrobium</taxon>
    </lineage>
</organism>
<dbReference type="OrthoDB" id="367237at2"/>
<evidence type="ECO:0000313" key="1">
    <source>
        <dbReference type="EMBL" id="SDX76726.1"/>
    </source>
</evidence>